<comment type="caution">
    <text evidence="7">The sequence shown here is derived from an EMBL/GenBank/DDBJ whole genome shotgun (WGS) entry which is preliminary data.</text>
</comment>
<gene>
    <name evidence="7" type="ORF">DRV84_08190</name>
</gene>
<evidence type="ECO:0000313" key="7">
    <source>
        <dbReference type="EMBL" id="REC57063.1"/>
    </source>
</evidence>
<keyword evidence="4" id="KW-0676">Redox-active center</keyword>
<dbReference type="CDD" id="cd03023">
    <property type="entry name" value="DsbA_Com1_like"/>
    <property type="match status" value="1"/>
</dbReference>
<dbReference type="Proteomes" id="UP000257131">
    <property type="component" value="Unassembled WGS sequence"/>
</dbReference>
<name>A0A3D9BU61_9RHOB</name>
<dbReference type="AlphaFoldDB" id="A0A3D9BU61"/>
<dbReference type="InterPro" id="IPR013766">
    <property type="entry name" value="Thioredoxin_domain"/>
</dbReference>
<dbReference type="InterPro" id="IPR041205">
    <property type="entry name" value="ScsC_N"/>
</dbReference>
<dbReference type="PROSITE" id="PS51352">
    <property type="entry name" value="THIOREDOXIN_2"/>
    <property type="match status" value="1"/>
</dbReference>
<feature type="signal peptide" evidence="5">
    <location>
        <begin position="1"/>
        <end position="23"/>
    </location>
</feature>
<dbReference type="SUPFAM" id="SSF52833">
    <property type="entry name" value="Thioredoxin-like"/>
    <property type="match status" value="1"/>
</dbReference>
<keyword evidence="1 5" id="KW-0732">Signal</keyword>
<dbReference type="Gene3D" id="3.40.30.10">
    <property type="entry name" value="Glutaredoxin"/>
    <property type="match status" value="1"/>
</dbReference>
<feature type="domain" description="Thioredoxin" evidence="6">
    <location>
        <begin position="63"/>
        <end position="250"/>
    </location>
</feature>
<feature type="chain" id="PRO_5017784318" evidence="5">
    <location>
        <begin position="24"/>
        <end position="252"/>
    </location>
</feature>
<keyword evidence="2" id="KW-0560">Oxidoreductase</keyword>
<dbReference type="PANTHER" id="PTHR13887:SF14">
    <property type="entry name" value="DISULFIDE BOND FORMATION PROTEIN D"/>
    <property type="match status" value="1"/>
</dbReference>
<proteinExistence type="predicted"/>
<keyword evidence="3" id="KW-1015">Disulfide bond</keyword>
<sequence>MTLFRPRAGALFAALTLAAPVQALDLTDMTEAERAAFRAEVRSYLLENPDVIMEAVSVLEQREAEAQRAADRELVAAHADEIFDDGYSWVGGNPEGDVTLVEFLDYRCSYCRRAHDEVAELVESDGNIRLVVKEFPILGPESLASSRFAIAAKQVAGDDAYHAAKEALIRMTGEVTEVTLSRLAETLGLDADAILAQMESPEVTEEIRRTRALADTLGITGTPTFVLPDRMLRGYVPLEGMRRVVADVRDAE</sequence>
<dbReference type="Pfam" id="PF18312">
    <property type="entry name" value="ScsC_N"/>
    <property type="match status" value="1"/>
</dbReference>
<dbReference type="RefSeq" id="WP_115979400.1">
    <property type="nucleotide sequence ID" value="NZ_QOHR01000008.1"/>
</dbReference>
<protein>
    <submittedName>
        <fullName evidence="7">DsbA family protein</fullName>
    </submittedName>
</protein>
<evidence type="ECO:0000256" key="4">
    <source>
        <dbReference type="ARBA" id="ARBA00023284"/>
    </source>
</evidence>
<evidence type="ECO:0000256" key="1">
    <source>
        <dbReference type="ARBA" id="ARBA00022729"/>
    </source>
</evidence>
<accession>A0A3D9BU61</accession>
<evidence type="ECO:0000256" key="5">
    <source>
        <dbReference type="SAM" id="SignalP"/>
    </source>
</evidence>
<dbReference type="InterPro" id="IPR001853">
    <property type="entry name" value="DSBA-like_thioredoxin_dom"/>
</dbReference>
<evidence type="ECO:0000259" key="6">
    <source>
        <dbReference type="PROSITE" id="PS51352"/>
    </source>
</evidence>
<dbReference type="OrthoDB" id="9780147at2"/>
<evidence type="ECO:0000256" key="3">
    <source>
        <dbReference type="ARBA" id="ARBA00023157"/>
    </source>
</evidence>
<dbReference type="Pfam" id="PF01323">
    <property type="entry name" value="DSBA"/>
    <property type="match status" value="1"/>
</dbReference>
<dbReference type="PANTHER" id="PTHR13887">
    <property type="entry name" value="GLUTATHIONE S-TRANSFERASE KAPPA"/>
    <property type="match status" value="1"/>
</dbReference>
<dbReference type="InterPro" id="IPR036249">
    <property type="entry name" value="Thioredoxin-like_sf"/>
</dbReference>
<reference evidence="7 8" key="1">
    <citation type="journal article" date="2017" name="Int. J. Syst. Evol. Microbiol.">
        <title>Rhodosalinus sediminis gen. nov., sp. nov., isolated from marine saltern.</title>
        <authorList>
            <person name="Guo L.Y."/>
            <person name="Ling S.K."/>
            <person name="Li C.M."/>
            <person name="Chen G.J."/>
            <person name="Du Z.J."/>
        </authorList>
    </citation>
    <scope>NUCLEOTIDE SEQUENCE [LARGE SCALE GENOMIC DNA]</scope>
    <source>
        <strain evidence="7 8">WDN1C137</strain>
    </source>
</reference>
<dbReference type="GO" id="GO:0016491">
    <property type="term" value="F:oxidoreductase activity"/>
    <property type="evidence" value="ECO:0007669"/>
    <property type="project" value="UniProtKB-KW"/>
</dbReference>
<organism evidence="7 8">
    <name type="scientific">Rhodosalinus sediminis</name>
    <dbReference type="NCBI Taxonomy" id="1940533"/>
    <lineage>
        <taxon>Bacteria</taxon>
        <taxon>Pseudomonadati</taxon>
        <taxon>Pseudomonadota</taxon>
        <taxon>Alphaproteobacteria</taxon>
        <taxon>Rhodobacterales</taxon>
        <taxon>Paracoccaceae</taxon>
        <taxon>Rhodosalinus</taxon>
    </lineage>
</organism>
<evidence type="ECO:0000313" key="8">
    <source>
        <dbReference type="Proteomes" id="UP000257131"/>
    </source>
</evidence>
<evidence type="ECO:0000256" key="2">
    <source>
        <dbReference type="ARBA" id="ARBA00023002"/>
    </source>
</evidence>
<dbReference type="EMBL" id="QOHR01000008">
    <property type="protein sequence ID" value="REC57063.1"/>
    <property type="molecule type" value="Genomic_DNA"/>
</dbReference>
<keyword evidence="8" id="KW-1185">Reference proteome</keyword>